<dbReference type="RefSeq" id="WP_376836014.1">
    <property type="nucleotide sequence ID" value="NZ_JBHLSW010000006.1"/>
</dbReference>
<evidence type="ECO:0000313" key="1">
    <source>
        <dbReference type="EMBL" id="MFC0634033.1"/>
    </source>
</evidence>
<dbReference type="InterPro" id="IPR010428">
    <property type="entry name" value="Zincin_1"/>
</dbReference>
<dbReference type="EMBL" id="JBHLSW010000006">
    <property type="protein sequence ID" value="MFC0634033.1"/>
    <property type="molecule type" value="Genomic_DNA"/>
</dbReference>
<dbReference type="Proteomes" id="UP001589906">
    <property type="component" value="Unassembled WGS sequence"/>
</dbReference>
<dbReference type="InterPro" id="IPR038555">
    <property type="entry name" value="Zincin_1_sf"/>
</dbReference>
<comment type="caution">
    <text evidence="1">The sequence shown here is derived from an EMBL/GenBank/DDBJ whole genome shotgun (WGS) entry which is preliminary data.</text>
</comment>
<protein>
    <submittedName>
        <fullName evidence="1">Metallopeptidase family protein</fullName>
    </submittedName>
</protein>
<accession>A0ABV6R337</accession>
<proteinExistence type="predicted"/>
<organism evidence="1 2">
    <name type="scientific">Brevundimonas balnearis</name>
    <dbReference type="NCBI Taxonomy" id="1572858"/>
    <lineage>
        <taxon>Bacteria</taxon>
        <taxon>Pseudomonadati</taxon>
        <taxon>Pseudomonadota</taxon>
        <taxon>Alphaproteobacteria</taxon>
        <taxon>Caulobacterales</taxon>
        <taxon>Caulobacteraceae</taxon>
        <taxon>Brevundimonas</taxon>
    </lineage>
</organism>
<dbReference type="SUPFAM" id="SSF55486">
    <property type="entry name" value="Metalloproteases ('zincins'), catalytic domain"/>
    <property type="match status" value="1"/>
</dbReference>
<sequence length="137" mass="15068">MSEQPFDHAPAPSLDDFARLARAAFDALPAPFRAAAGEVVIRVDDFPDEQTLAEFGMEDPFELTGLYSGVDLARREGLGSAPEPSRVFLYRRPILDEWAERGDVGLSDLIAHVLIHEIGHHLGLSDDDIDRIEDAAD</sequence>
<dbReference type="Pfam" id="PF06262">
    <property type="entry name" value="Zincin_1"/>
    <property type="match status" value="1"/>
</dbReference>
<keyword evidence="2" id="KW-1185">Reference proteome</keyword>
<evidence type="ECO:0000313" key="2">
    <source>
        <dbReference type="Proteomes" id="UP001589906"/>
    </source>
</evidence>
<gene>
    <name evidence="1" type="ORF">ACFFGE_09095</name>
</gene>
<dbReference type="Gene3D" id="3.30.2010.20">
    <property type="match status" value="1"/>
</dbReference>
<name>A0ABV6R337_9CAUL</name>
<reference evidence="1 2" key="1">
    <citation type="submission" date="2024-09" db="EMBL/GenBank/DDBJ databases">
        <authorList>
            <person name="Sun Q."/>
            <person name="Mori K."/>
        </authorList>
    </citation>
    <scope>NUCLEOTIDE SEQUENCE [LARGE SCALE GENOMIC DNA]</scope>
    <source>
        <strain evidence="1 2">NCAIM B.02621</strain>
    </source>
</reference>
<dbReference type="CDD" id="cd12952">
    <property type="entry name" value="MMP_ACEL2062"/>
    <property type="match status" value="1"/>
</dbReference>